<organism evidence="1 2">
    <name type="scientific">Apiospora phragmitis</name>
    <dbReference type="NCBI Taxonomy" id="2905665"/>
    <lineage>
        <taxon>Eukaryota</taxon>
        <taxon>Fungi</taxon>
        <taxon>Dikarya</taxon>
        <taxon>Ascomycota</taxon>
        <taxon>Pezizomycotina</taxon>
        <taxon>Sordariomycetes</taxon>
        <taxon>Xylariomycetidae</taxon>
        <taxon>Amphisphaeriales</taxon>
        <taxon>Apiosporaceae</taxon>
        <taxon>Apiospora</taxon>
    </lineage>
</organism>
<sequence length="66" mass="7335">MWLPLRPDILSVLPGEQHALLLLDQILKVSNLAVDIKQVKSVASQTASNLFHHLPQPGLDVFLVKQ</sequence>
<dbReference type="EMBL" id="JAQQWL010000015">
    <property type="protein sequence ID" value="KAK8041406.1"/>
    <property type="molecule type" value="Genomic_DNA"/>
</dbReference>
<protein>
    <submittedName>
        <fullName evidence="1">Uncharacterized protein</fullName>
    </submittedName>
</protein>
<dbReference type="RefSeq" id="XP_066708951.1">
    <property type="nucleotide sequence ID" value="XM_066865822.1"/>
</dbReference>
<evidence type="ECO:0000313" key="1">
    <source>
        <dbReference type="EMBL" id="KAK8041406.1"/>
    </source>
</evidence>
<accession>A0ABR1T5V0</accession>
<name>A0ABR1T5V0_9PEZI</name>
<proteinExistence type="predicted"/>
<dbReference type="Proteomes" id="UP001480595">
    <property type="component" value="Unassembled WGS sequence"/>
</dbReference>
<comment type="caution">
    <text evidence="1">The sequence shown here is derived from an EMBL/GenBank/DDBJ whole genome shotgun (WGS) entry which is preliminary data.</text>
</comment>
<dbReference type="GeneID" id="92098885"/>
<gene>
    <name evidence="1" type="ORF">PG994_014413</name>
</gene>
<reference evidence="1 2" key="1">
    <citation type="submission" date="2023-01" db="EMBL/GenBank/DDBJ databases">
        <title>Analysis of 21 Apiospora genomes using comparative genomics revels a genus with tremendous synthesis potential of carbohydrate active enzymes and secondary metabolites.</title>
        <authorList>
            <person name="Sorensen T."/>
        </authorList>
    </citation>
    <scope>NUCLEOTIDE SEQUENCE [LARGE SCALE GENOMIC DNA]</scope>
    <source>
        <strain evidence="1 2">CBS 135458</strain>
    </source>
</reference>
<evidence type="ECO:0000313" key="2">
    <source>
        <dbReference type="Proteomes" id="UP001480595"/>
    </source>
</evidence>
<keyword evidence="2" id="KW-1185">Reference proteome</keyword>